<sequence>MESQGYDDAPGVVATARARAARAMKRAERAAAAAERHERLASAPEGGEFHAQIAETHRRSAACHRSSAALHASFADRAVAYARGKGSRPRFMAGVADALGTESAAITLVDSAHNQLAVAVSDGPALAAQDLEYVLGEGPCRDASSRRQPVHSAGDEIERRWPGYGPGLTSLGVTSVLAVPLETQTGCFGALAVFDPRPGLVGSTGLAEVTDALTRIVLLGPDADPELYGGTDHRAAVQQASGVLSVRVACSIGDALALIKARAFAEETTTEAIARRILDGDPYL</sequence>
<dbReference type="Proteomes" id="UP001551176">
    <property type="component" value="Unassembled WGS sequence"/>
</dbReference>
<comment type="caution">
    <text evidence="2">The sequence shown here is derived from an EMBL/GenBank/DDBJ whole genome shotgun (WGS) entry which is preliminary data.</text>
</comment>
<keyword evidence="3" id="KW-1185">Reference proteome</keyword>
<feature type="domain" description="GAF" evidence="1">
    <location>
        <begin position="92"/>
        <end position="198"/>
    </location>
</feature>
<dbReference type="EMBL" id="JBEYXV010000013">
    <property type="protein sequence ID" value="MEU6824052.1"/>
    <property type="molecule type" value="Genomic_DNA"/>
</dbReference>
<evidence type="ECO:0000259" key="1">
    <source>
        <dbReference type="Pfam" id="PF01590"/>
    </source>
</evidence>
<evidence type="ECO:0000313" key="2">
    <source>
        <dbReference type="EMBL" id="MEU6824052.1"/>
    </source>
</evidence>
<dbReference type="SUPFAM" id="SSF55781">
    <property type="entry name" value="GAF domain-like"/>
    <property type="match status" value="1"/>
</dbReference>
<evidence type="ECO:0000313" key="3">
    <source>
        <dbReference type="Proteomes" id="UP001551176"/>
    </source>
</evidence>
<dbReference type="Gene3D" id="3.30.450.40">
    <property type="match status" value="1"/>
</dbReference>
<proteinExistence type="predicted"/>
<dbReference type="InterPro" id="IPR029016">
    <property type="entry name" value="GAF-like_dom_sf"/>
</dbReference>
<dbReference type="InterPro" id="IPR003018">
    <property type="entry name" value="GAF"/>
</dbReference>
<dbReference type="Pfam" id="PF01590">
    <property type="entry name" value="GAF"/>
    <property type="match status" value="1"/>
</dbReference>
<protein>
    <submittedName>
        <fullName evidence="2">GAF domain-containing protein</fullName>
    </submittedName>
</protein>
<accession>A0ABV3BSQ9</accession>
<name>A0ABV3BSQ9_9ACTN</name>
<dbReference type="RefSeq" id="WP_359353128.1">
    <property type="nucleotide sequence ID" value="NZ_JBEYXV010000013.1"/>
</dbReference>
<reference evidence="2 3" key="1">
    <citation type="submission" date="2024-06" db="EMBL/GenBank/DDBJ databases">
        <title>The Natural Products Discovery Center: Release of the First 8490 Sequenced Strains for Exploring Actinobacteria Biosynthetic Diversity.</title>
        <authorList>
            <person name="Kalkreuter E."/>
            <person name="Kautsar S.A."/>
            <person name="Yang D."/>
            <person name="Bader C.D."/>
            <person name="Teijaro C.N."/>
            <person name="Fluegel L."/>
            <person name="Davis C.M."/>
            <person name="Simpson J.R."/>
            <person name="Lauterbach L."/>
            <person name="Steele A.D."/>
            <person name="Gui C."/>
            <person name="Meng S."/>
            <person name="Li G."/>
            <person name="Viehrig K."/>
            <person name="Ye F."/>
            <person name="Su P."/>
            <person name="Kiefer A.F."/>
            <person name="Nichols A."/>
            <person name="Cepeda A.J."/>
            <person name="Yan W."/>
            <person name="Fan B."/>
            <person name="Jiang Y."/>
            <person name="Adhikari A."/>
            <person name="Zheng C.-J."/>
            <person name="Schuster L."/>
            <person name="Cowan T.M."/>
            <person name="Smanski M.J."/>
            <person name="Chevrette M.G."/>
            <person name="De Carvalho L.P.S."/>
            <person name="Shen B."/>
        </authorList>
    </citation>
    <scope>NUCLEOTIDE SEQUENCE [LARGE SCALE GENOMIC DNA]</scope>
    <source>
        <strain evidence="2 3">NPDC046838</strain>
    </source>
</reference>
<organism evidence="2 3">
    <name type="scientific">Streptomyces atriruber</name>
    <dbReference type="NCBI Taxonomy" id="545121"/>
    <lineage>
        <taxon>Bacteria</taxon>
        <taxon>Bacillati</taxon>
        <taxon>Actinomycetota</taxon>
        <taxon>Actinomycetes</taxon>
        <taxon>Kitasatosporales</taxon>
        <taxon>Streptomycetaceae</taxon>
        <taxon>Streptomyces</taxon>
    </lineage>
</organism>
<gene>
    <name evidence="2" type="ORF">ABZ921_25765</name>
</gene>